<sequence>MVEIRNILLFFSSTILFLKINAECLRANPCFCQINENEKIDISRVLEEVTYLNDTIGKTTYTFLGCKDVNYTYPYPNSTTIGPGVLLRGILENDTIINSTILGTANQIKFTKDDKNYLITFVNGSDTKNIQPSITLLCDNINQPFLKLIDDLNKSLVLSSPRVCILTEHHGMSGGSVFLLILFIVASIYIIGGAALLYFIRGARGVEMIPNIEFWKNLPGLVKDGAIFLLSGCRPNFVTTAETYDRI</sequence>
<evidence type="ECO:0000313" key="9">
    <source>
        <dbReference type="Proteomes" id="UP001153636"/>
    </source>
</evidence>
<reference evidence="8" key="1">
    <citation type="submission" date="2022-01" db="EMBL/GenBank/DDBJ databases">
        <authorList>
            <person name="King R."/>
        </authorList>
    </citation>
    <scope>NUCLEOTIDE SEQUENCE</scope>
</reference>
<dbReference type="EMBL" id="OV651816">
    <property type="protein sequence ID" value="CAH1109715.1"/>
    <property type="molecule type" value="Genomic_DNA"/>
</dbReference>
<keyword evidence="5 6" id="KW-0472">Membrane</keyword>
<keyword evidence="2 6" id="KW-0812">Transmembrane</keyword>
<comment type="subcellular location">
    <subcellularLocation>
        <location evidence="1">Membrane</location>
        <topology evidence="1">Single-pass membrane protein</topology>
    </subcellularLocation>
</comment>
<feature type="signal peptide" evidence="7">
    <location>
        <begin position="1"/>
        <end position="22"/>
    </location>
</feature>
<dbReference type="Pfam" id="PF09451">
    <property type="entry name" value="ATG27"/>
    <property type="match status" value="1"/>
</dbReference>
<evidence type="ECO:0000313" key="8">
    <source>
        <dbReference type="EMBL" id="CAH1109715.1"/>
    </source>
</evidence>
<name>A0A9P0GH90_9CUCU</name>
<dbReference type="PANTHER" id="PTHR15071:SF0">
    <property type="entry name" value="MANNOSE 6-PHOSPHATE RECEPTOR-LIKE PROTEIN 1"/>
    <property type="match status" value="1"/>
</dbReference>
<keyword evidence="9" id="KW-1185">Reference proteome</keyword>
<keyword evidence="4 6" id="KW-1133">Transmembrane helix</keyword>
<dbReference type="GO" id="GO:0005802">
    <property type="term" value="C:trans-Golgi network"/>
    <property type="evidence" value="ECO:0007669"/>
    <property type="project" value="TreeGrafter"/>
</dbReference>
<evidence type="ECO:0000256" key="3">
    <source>
        <dbReference type="ARBA" id="ARBA00022729"/>
    </source>
</evidence>
<evidence type="ECO:0000256" key="7">
    <source>
        <dbReference type="SAM" id="SignalP"/>
    </source>
</evidence>
<feature type="transmembrane region" description="Helical" evidence="6">
    <location>
        <begin position="177"/>
        <end position="200"/>
    </location>
</feature>
<evidence type="ECO:0000256" key="5">
    <source>
        <dbReference type="ARBA" id="ARBA00023136"/>
    </source>
</evidence>
<proteinExistence type="predicted"/>
<dbReference type="Proteomes" id="UP001153636">
    <property type="component" value="Chromosome 4"/>
</dbReference>
<organism evidence="8 9">
    <name type="scientific">Psylliodes chrysocephalus</name>
    <dbReference type="NCBI Taxonomy" id="3402493"/>
    <lineage>
        <taxon>Eukaryota</taxon>
        <taxon>Metazoa</taxon>
        <taxon>Ecdysozoa</taxon>
        <taxon>Arthropoda</taxon>
        <taxon>Hexapoda</taxon>
        <taxon>Insecta</taxon>
        <taxon>Pterygota</taxon>
        <taxon>Neoptera</taxon>
        <taxon>Endopterygota</taxon>
        <taxon>Coleoptera</taxon>
        <taxon>Polyphaga</taxon>
        <taxon>Cucujiformia</taxon>
        <taxon>Chrysomeloidea</taxon>
        <taxon>Chrysomelidae</taxon>
        <taxon>Galerucinae</taxon>
        <taxon>Alticini</taxon>
        <taxon>Psylliodes</taxon>
    </lineage>
</organism>
<evidence type="ECO:0000256" key="4">
    <source>
        <dbReference type="ARBA" id="ARBA00022989"/>
    </source>
</evidence>
<feature type="chain" id="PRO_5040288440" description="Cation-dependent mannose-6-phosphate receptor" evidence="7">
    <location>
        <begin position="23"/>
        <end position="247"/>
    </location>
</feature>
<dbReference type="PANTHER" id="PTHR15071">
    <property type="entry name" value="MANNOSE-6-PHOSPHATE RECEPTOR FAMILY MEMBER"/>
    <property type="match status" value="1"/>
</dbReference>
<gene>
    <name evidence="8" type="ORF">PSYICH_LOCUS10133</name>
</gene>
<evidence type="ECO:0000256" key="1">
    <source>
        <dbReference type="ARBA" id="ARBA00004167"/>
    </source>
</evidence>
<accession>A0A9P0GH90</accession>
<keyword evidence="3 7" id="KW-0732">Signal</keyword>
<dbReference type="GO" id="GO:0000139">
    <property type="term" value="C:Golgi membrane"/>
    <property type="evidence" value="ECO:0007669"/>
    <property type="project" value="UniProtKB-SubCell"/>
</dbReference>
<evidence type="ECO:0000256" key="2">
    <source>
        <dbReference type="ARBA" id="ARBA00022692"/>
    </source>
</evidence>
<protein>
    <recommendedName>
        <fullName evidence="10">Cation-dependent mannose-6-phosphate receptor</fullName>
    </recommendedName>
</protein>
<evidence type="ECO:0008006" key="10">
    <source>
        <dbReference type="Google" id="ProtNLM"/>
    </source>
</evidence>
<dbReference type="InterPro" id="IPR018939">
    <property type="entry name" value="Autophagy-rel_prot_27"/>
</dbReference>
<dbReference type="AlphaFoldDB" id="A0A9P0GH90"/>
<evidence type="ECO:0000256" key="6">
    <source>
        <dbReference type="SAM" id="Phobius"/>
    </source>
</evidence>
<dbReference type="OrthoDB" id="29460at2759"/>